<feature type="compositionally biased region" description="Low complexity" evidence="1">
    <location>
        <begin position="611"/>
        <end position="622"/>
    </location>
</feature>
<feature type="compositionally biased region" description="Polar residues" evidence="1">
    <location>
        <begin position="510"/>
        <end position="523"/>
    </location>
</feature>
<organism evidence="2 3">
    <name type="scientific">Naegleria lovaniensis</name>
    <name type="common">Amoeba</name>
    <dbReference type="NCBI Taxonomy" id="51637"/>
    <lineage>
        <taxon>Eukaryota</taxon>
        <taxon>Discoba</taxon>
        <taxon>Heterolobosea</taxon>
        <taxon>Tetramitia</taxon>
        <taxon>Eutetramitia</taxon>
        <taxon>Vahlkampfiidae</taxon>
        <taxon>Naegleria</taxon>
    </lineage>
</organism>
<gene>
    <name evidence="2" type="ORF">C9374_009897</name>
</gene>
<reference evidence="2 3" key="1">
    <citation type="journal article" date="2018" name="BMC Genomics">
        <title>The genome of Naegleria lovaniensis, the basis for a comparative approach to unravel pathogenicity factors of the human pathogenic amoeba N. fowleri.</title>
        <authorList>
            <person name="Liechti N."/>
            <person name="Schurch N."/>
            <person name="Bruggmann R."/>
            <person name="Wittwer M."/>
        </authorList>
    </citation>
    <scope>NUCLEOTIDE SEQUENCE [LARGE SCALE GENOMIC DNA]</scope>
    <source>
        <strain evidence="2 3">ATCC 30569</strain>
    </source>
</reference>
<feature type="region of interest" description="Disordered" evidence="1">
    <location>
        <begin position="492"/>
        <end position="559"/>
    </location>
</feature>
<feature type="compositionally biased region" description="Polar residues" evidence="1">
    <location>
        <begin position="538"/>
        <end position="549"/>
    </location>
</feature>
<evidence type="ECO:0000313" key="3">
    <source>
        <dbReference type="Proteomes" id="UP000816034"/>
    </source>
</evidence>
<dbReference type="AlphaFoldDB" id="A0AA88KGG5"/>
<dbReference type="GeneID" id="68102351"/>
<evidence type="ECO:0000313" key="2">
    <source>
        <dbReference type="EMBL" id="KAG2375274.1"/>
    </source>
</evidence>
<keyword evidence="3" id="KW-1185">Reference proteome</keyword>
<feature type="region of interest" description="Disordered" evidence="1">
    <location>
        <begin position="588"/>
        <end position="656"/>
    </location>
</feature>
<dbReference type="InterPro" id="IPR036322">
    <property type="entry name" value="WD40_repeat_dom_sf"/>
</dbReference>
<comment type="caution">
    <text evidence="2">The sequence shown here is derived from an EMBL/GenBank/DDBJ whole genome shotgun (WGS) entry which is preliminary data.</text>
</comment>
<protein>
    <submittedName>
        <fullName evidence="2">Uncharacterized protein</fullName>
    </submittedName>
</protein>
<proteinExistence type="predicted"/>
<accession>A0AA88KGG5</accession>
<dbReference type="Proteomes" id="UP000816034">
    <property type="component" value="Unassembled WGS sequence"/>
</dbReference>
<dbReference type="InterPro" id="IPR015943">
    <property type="entry name" value="WD40/YVTN_repeat-like_dom_sf"/>
</dbReference>
<evidence type="ECO:0000256" key="1">
    <source>
        <dbReference type="SAM" id="MobiDB-lite"/>
    </source>
</evidence>
<dbReference type="SUPFAM" id="SSF50978">
    <property type="entry name" value="WD40 repeat-like"/>
    <property type="match status" value="1"/>
</dbReference>
<sequence>MLANSETGFRLATLDEDFFLDQYVEDSRGDNYTTTLYEIPPNETEDTTLGMSDNKGYFKLFNIQQNKYSIFKLFVQDDHQFIPLNTPWKQFKFIPYHPLSTPRTMRARMLMEEEMQQSDVPCYHETSSFKICFIQNFSNKVLFSTVHFGNSYFENDSIYARSCKVFTCGQHDDIITCIDADSDYLVSGTQNGDIKVWLHKEDSKKSNEDESFELYWTISKAHKTNTLTKLVILQSTIGVNRGTYIISGGGPSGILQIHNIQKKQSIQQIVLESCPLNYMKCFLPSCAIIACNDLGTVYLYSESESENTFLNLSNNYYILSDSKIRVTSATCFFMGNEIINVFAVIFLDDSNQIMNNSIRFYIGQLLVIEYSFETPILFCTVLNLKKSVNLKSSMPFAGSHLVACDKDGKGHVWLIDEIIAQISRVNSQQEVTVTDVMDKKNQVSTSNSHDLQQYLLEPENHDLLQDNASSCSDDELFSDVMSTITDVSTISLPREPSSLLPNPYPMPSGKINSGGKSDNQTSCDNDEALEEPTPTPQPRSLRSVPTITPQKHIEDRPMKKQVLNQELVLDGSAQNLENFQTSNELDEYGFTLTSSKPRRLRTQPETTKLNPSQPQTSTSPETSQDETARTKSPILVPHPKSPNNNSTDLSGAQDCSTAVEKHQQLLSNEDCSNTLPLAPSIIPNSSRRLEYRLARKQAEQFNEEAARLAIQEQKALFQKNEAEKVLNYSPDDAMFGNIGSNASQQDKIETFETRVRKQVNKKYLKEAKERPSLMDLYNKDDWEKEITLQSTGPRIIYSIGVDHFEKPSPHSKTENEYIRKYLKQNPIV</sequence>
<dbReference type="EMBL" id="PYSW02000039">
    <property type="protein sequence ID" value="KAG2375274.1"/>
    <property type="molecule type" value="Genomic_DNA"/>
</dbReference>
<dbReference type="RefSeq" id="XP_044544448.1">
    <property type="nucleotide sequence ID" value="XM_044700134.1"/>
</dbReference>
<dbReference type="Gene3D" id="2.130.10.10">
    <property type="entry name" value="YVTN repeat-like/Quinoprotein amine dehydrogenase"/>
    <property type="match status" value="1"/>
</dbReference>
<name>A0AA88KGG5_NAELO</name>
<feature type="compositionally biased region" description="Polar residues" evidence="1">
    <location>
        <begin position="641"/>
        <end position="656"/>
    </location>
</feature>